<keyword evidence="2" id="KW-1185">Reference proteome</keyword>
<evidence type="ECO:0000313" key="1">
    <source>
        <dbReference type="EMBL" id="KAK6008591.1"/>
    </source>
</evidence>
<dbReference type="EMBL" id="JASGXD010000001">
    <property type="protein sequence ID" value="KAK6008591.1"/>
    <property type="molecule type" value="Genomic_DNA"/>
</dbReference>
<proteinExistence type="predicted"/>
<gene>
    <name evidence="1" type="ORF">QM012_000494</name>
</gene>
<sequence length="272" mass="30797">MTSALSCSIPRPCSLMDLPREIRDMVYTNVFSFAGTTSKSLNQQHELNCGAEHPTVVHLSTISFDWLDLMRTNGLVADEMRQIYRLPSYHNTTADQTWSAQLMLNNDEYTLAWTSLPCPSAYVRHLSIDFKINLTLSMFGHWDNDSKEKPGNIFKALLELLNQVAHHGPNIAVSETLRQPIVFETINFNISFVDEEKPWLISSGPESVYILAYGKRRIYSGLIEDIVTACGNHVFKEKVRDISIQGPKSLGSTKIDISIAQSERQNEESDRK</sequence>
<evidence type="ECO:0000313" key="2">
    <source>
        <dbReference type="Proteomes" id="UP001341245"/>
    </source>
</evidence>
<name>A0ABR0TWM9_AURPU</name>
<dbReference type="Proteomes" id="UP001341245">
    <property type="component" value="Unassembled WGS sequence"/>
</dbReference>
<evidence type="ECO:0008006" key="3">
    <source>
        <dbReference type="Google" id="ProtNLM"/>
    </source>
</evidence>
<protein>
    <recommendedName>
        <fullName evidence="3">F-box domain-containing protein</fullName>
    </recommendedName>
</protein>
<accession>A0ABR0TWM9</accession>
<organism evidence="1 2">
    <name type="scientific">Aureobasidium pullulans</name>
    <name type="common">Black yeast</name>
    <name type="synonym">Pullularia pullulans</name>
    <dbReference type="NCBI Taxonomy" id="5580"/>
    <lineage>
        <taxon>Eukaryota</taxon>
        <taxon>Fungi</taxon>
        <taxon>Dikarya</taxon>
        <taxon>Ascomycota</taxon>
        <taxon>Pezizomycotina</taxon>
        <taxon>Dothideomycetes</taxon>
        <taxon>Dothideomycetidae</taxon>
        <taxon>Dothideales</taxon>
        <taxon>Saccotheciaceae</taxon>
        <taxon>Aureobasidium</taxon>
    </lineage>
</organism>
<reference evidence="1 2" key="1">
    <citation type="submission" date="2023-11" db="EMBL/GenBank/DDBJ databases">
        <title>Draft genome sequence and annotation of the polyextremotolerant black yeast-like fungus Aureobasidium pullulans NRRL 62042.</title>
        <authorList>
            <person name="Dielentheis-Frenken M.R.E."/>
            <person name="Wibberg D."/>
            <person name="Blank L.M."/>
            <person name="Tiso T."/>
        </authorList>
    </citation>
    <scope>NUCLEOTIDE SEQUENCE [LARGE SCALE GENOMIC DNA]</scope>
    <source>
        <strain evidence="1 2">NRRL 62042</strain>
    </source>
</reference>
<comment type="caution">
    <text evidence="1">The sequence shown here is derived from an EMBL/GenBank/DDBJ whole genome shotgun (WGS) entry which is preliminary data.</text>
</comment>